<proteinExistence type="predicted"/>
<dbReference type="RefSeq" id="WP_185291760.1">
    <property type="nucleotide sequence ID" value="NZ_AP023287.1"/>
</dbReference>
<evidence type="ECO:0000313" key="2">
    <source>
        <dbReference type="Proteomes" id="UP000515734"/>
    </source>
</evidence>
<name>A0A6S6P5D7_9MYCO</name>
<sequence length="283" mass="30972">MLAFVTSLRHPQNSGDYRRVERLLDDTLKSLLRQDHDDFGIWVVGNREPAHLPRGVHYVDVRFPPPSAKAGPRTGRDAVLLDKGTKLVIGLLAARAAGASHVMFVDADDFVSRRLAGLVAGDPHANGWYVERGWRYNADRAAVRPQRRFHTRCGTAHIVRTDLFGDFADLDVRSSQADLQATLGGRLERLFGSHLHLAADLARAGTPLRPIPFPAALYRLGTGENHSWNGMGGLGRPVTQAIADEFGVEPTPRTAGAVLRAVSPGGAAVRHRVQRLRALTERT</sequence>
<accession>A0A6S6P5D7</accession>
<dbReference type="Proteomes" id="UP000515734">
    <property type="component" value="Chromosome"/>
</dbReference>
<organism evidence="1 2">
    <name type="scientific">Mycolicibacterium litorale</name>
    <dbReference type="NCBI Taxonomy" id="758802"/>
    <lineage>
        <taxon>Bacteria</taxon>
        <taxon>Bacillati</taxon>
        <taxon>Actinomycetota</taxon>
        <taxon>Actinomycetes</taxon>
        <taxon>Mycobacteriales</taxon>
        <taxon>Mycobacteriaceae</taxon>
        <taxon>Mycolicibacterium</taxon>
    </lineage>
</organism>
<dbReference type="EMBL" id="AP023287">
    <property type="protein sequence ID" value="BCI53785.1"/>
    <property type="molecule type" value="Genomic_DNA"/>
</dbReference>
<evidence type="ECO:0000313" key="1">
    <source>
        <dbReference type="EMBL" id="BCI53785.1"/>
    </source>
</evidence>
<evidence type="ECO:0008006" key="3">
    <source>
        <dbReference type="Google" id="ProtNLM"/>
    </source>
</evidence>
<gene>
    <name evidence="1" type="ORF">NIIDNTM18_30630</name>
</gene>
<dbReference type="InterPro" id="IPR029044">
    <property type="entry name" value="Nucleotide-diphossugar_trans"/>
</dbReference>
<reference evidence="1 2" key="1">
    <citation type="submission" date="2020-07" db="EMBL/GenBank/DDBJ databases">
        <title>Complete genome sequence of Mycolicibacterium litorale like strain isolated from cardiac implantable electronic device infection.</title>
        <authorList>
            <person name="Fukano H."/>
            <person name="Miyama H."/>
            <person name="Hoshino Y."/>
        </authorList>
    </citation>
    <scope>NUCLEOTIDE SEQUENCE [LARGE SCALE GENOMIC DNA]</scope>
    <source>
        <strain evidence="1 2">NIIDNTM18</strain>
    </source>
</reference>
<dbReference type="AlphaFoldDB" id="A0A6S6P5D7"/>
<protein>
    <recommendedName>
        <fullName evidence="3">Galactosyl transferase</fullName>
    </recommendedName>
</protein>
<dbReference type="SUPFAM" id="SSF53448">
    <property type="entry name" value="Nucleotide-diphospho-sugar transferases"/>
    <property type="match status" value="1"/>
</dbReference>